<comment type="subcellular location">
    <subcellularLocation>
        <location evidence="1">Cell membrane</location>
        <topology evidence="1">Multi-pass membrane protein</topology>
    </subcellularLocation>
</comment>
<comment type="similarity">
    <text evidence="2 7">Belongs to the concentrative nucleoside transporter (CNT) (TC 2.A.41) family.</text>
</comment>
<dbReference type="STRING" id="7868.ENSCMIP00000032829"/>
<dbReference type="PANTHER" id="PTHR10590:SF4">
    <property type="entry name" value="SOLUTE CARRIER FAMILY 28 MEMBER 3"/>
    <property type="match status" value="1"/>
</dbReference>
<dbReference type="GO" id="GO:0015860">
    <property type="term" value="P:purine nucleoside transmembrane transport"/>
    <property type="evidence" value="ECO:0007669"/>
    <property type="project" value="TreeGrafter"/>
</dbReference>
<feature type="domain" description="Concentrative nucleoside transporter C-terminal" evidence="9">
    <location>
        <begin position="309"/>
        <end position="530"/>
    </location>
</feature>
<evidence type="ECO:0000256" key="6">
    <source>
        <dbReference type="ARBA" id="ARBA00023136"/>
    </source>
</evidence>
<dbReference type="InParanoid" id="A0A4W3IQV6"/>
<keyword evidence="6 7" id="KW-0472">Membrane</keyword>
<evidence type="ECO:0000256" key="4">
    <source>
        <dbReference type="ARBA" id="ARBA00022692"/>
    </source>
</evidence>
<dbReference type="PANTHER" id="PTHR10590">
    <property type="entry name" value="SODIUM/NUCLEOSIDE COTRANSPORTER"/>
    <property type="match status" value="1"/>
</dbReference>
<dbReference type="GO" id="GO:0005886">
    <property type="term" value="C:plasma membrane"/>
    <property type="evidence" value="ECO:0007669"/>
    <property type="project" value="UniProtKB-SubCell"/>
</dbReference>
<dbReference type="GO" id="GO:0015390">
    <property type="term" value="F:purine-specific nucleoside:sodium symporter activity"/>
    <property type="evidence" value="ECO:0007669"/>
    <property type="project" value="TreeGrafter"/>
</dbReference>
<dbReference type="NCBIfam" id="TIGR00804">
    <property type="entry name" value="nupC"/>
    <property type="match status" value="1"/>
</dbReference>
<feature type="transmembrane region" description="Helical" evidence="7">
    <location>
        <begin position="92"/>
        <end position="112"/>
    </location>
</feature>
<feature type="transmembrane region" description="Helical" evidence="7">
    <location>
        <begin position="205"/>
        <end position="226"/>
    </location>
</feature>
<accession>A0A4W3IQV6</accession>
<feature type="transmembrane region" description="Helical" evidence="7">
    <location>
        <begin position="150"/>
        <end position="169"/>
    </location>
</feature>
<keyword evidence="5 7" id="KW-1133">Transmembrane helix</keyword>
<dbReference type="InterPro" id="IPR011657">
    <property type="entry name" value="CNT_C_dom"/>
</dbReference>
<evidence type="ECO:0000259" key="10">
    <source>
        <dbReference type="Pfam" id="PF07670"/>
    </source>
</evidence>
<evidence type="ECO:0000313" key="11">
    <source>
        <dbReference type="Ensembl" id="ENSCMIP00000032829.1"/>
    </source>
</evidence>
<evidence type="ECO:0000259" key="9">
    <source>
        <dbReference type="Pfam" id="PF07662"/>
    </source>
</evidence>
<evidence type="ECO:0000256" key="1">
    <source>
        <dbReference type="ARBA" id="ARBA00004651"/>
    </source>
</evidence>
<dbReference type="InterPro" id="IPR002668">
    <property type="entry name" value="CNT_N_dom"/>
</dbReference>
<sequence>MMTKFTTVCGTLLCAIDCCVSLNTSFVGFIFAGYFTMVIAACILNFNRALPLLVLTLLGLFFYFWDTFVAKFEDNIVEAFVPCDNFIKKQWYWLKWVIYLTLVVAVLCWLVLDTAKLGVSQLISCGGLVMYICLVFIFSKYPTKVPWRTVFWGLGLQFILGIVCLRTQVGFNVFNWLGSQVQFFLQYTDAGSKFVFGDAFTHHYIAFKVLPIVIFFSTVISILYYIGFMQWLIMKVGWLMHVTMGTSPMESMVAAGSIFVGLTETPLLIRPYLSDLTKSEIHAVMTGGFATIAGTVFGIFISFGVSASHLLTASVMSAPASLAVAKLFWPEVDRRVGLKTVLSLEKGQGRNIIEAACLGASTSVSLVALIAANLIGFLALLAFLNATLSWLGNMFDCPQLSFELICSYIFMPFSFMMGVDWDDSFIVAELIGIKTFFNEFVAFEKLSVLMNKRLSGEPEYIEGVKQYLSIRSETIATYALCGFSNFGSLGILVGVLVSMAPQRSADITEVSVRALIAGTIACFMTACIAGMIFKLLVKQFT</sequence>
<reference evidence="11" key="4">
    <citation type="submission" date="2025-08" db="UniProtKB">
        <authorList>
            <consortium name="Ensembl"/>
        </authorList>
    </citation>
    <scope>IDENTIFICATION</scope>
</reference>
<feature type="domain" description="Concentrative nucleoside transporter N-terminal" evidence="8">
    <location>
        <begin position="127"/>
        <end position="198"/>
    </location>
</feature>
<keyword evidence="12" id="KW-1185">Reference proteome</keyword>
<organism evidence="11 12">
    <name type="scientific">Callorhinchus milii</name>
    <name type="common">Ghost shark</name>
    <dbReference type="NCBI Taxonomy" id="7868"/>
    <lineage>
        <taxon>Eukaryota</taxon>
        <taxon>Metazoa</taxon>
        <taxon>Chordata</taxon>
        <taxon>Craniata</taxon>
        <taxon>Vertebrata</taxon>
        <taxon>Chondrichthyes</taxon>
        <taxon>Holocephali</taxon>
        <taxon>Chimaeriformes</taxon>
        <taxon>Callorhinchidae</taxon>
        <taxon>Callorhinchus</taxon>
    </lineage>
</organism>
<dbReference type="InterPro" id="IPR008276">
    <property type="entry name" value="C_nuclsd_transpt"/>
</dbReference>
<evidence type="ECO:0000256" key="7">
    <source>
        <dbReference type="RuleBase" id="RU362018"/>
    </source>
</evidence>
<evidence type="ECO:0000259" key="8">
    <source>
        <dbReference type="Pfam" id="PF01773"/>
    </source>
</evidence>
<feature type="transmembrane region" description="Helical" evidence="7">
    <location>
        <begin position="475"/>
        <end position="500"/>
    </location>
</feature>
<dbReference type="InterPro" id="IPR011642">
    <property type="entry name" value="Gate_dom"/>
</dbReference>
<reference evidence="11" key="5">
    <citation type="submission" date="2025-09" db="UniProtKB">
        <authorList>
            <consortium name="Ensembl"/>
        </authorList>
    </citation>
    <scope>IDENTIFICATION</scope>
</reference>
<dbReference type="GO" id="GO:0015389">
    <property type="term" value="F:pyrimidine- and adenosine-specific:sodium symporter activity"/>
    <property type="evidence" value="ECO:0007669"/>
    <property type="project" value="TreeGrafter"/>
</dbReference>
<evidence type="ECO:0000313" key="12">
    <source>
        <dbReference type="Proteomes" id="UP000314986"/>
    </source>
</evidence>
<dbReference type="Proteomes" id="UP000314986">
    <property type="component" value="Unassembled WGS sequence"/>
</dbReference>
<feature type="transmembrane region" description="Helical" evidence="7">
    <location>
        <begin position="366"/>
        <end position="388"/>
    </location>
</feature>
<evidence type="ECO:0000256" key="5">
    <source>
        <dbReference type="ARBA" id="ARBA00022989"/>
    </source>
</evidence>
<dbReference type="InterPro" id="IPR018270">
    <property type="entry name" value="C_nuclsd_transpt_met_bac"/>
</dbReference>
<name>A0A4W3IQV6_CALMI</name>
<keyword evidence="7" id="KW-0813">Transport</keyword>
<feature type="transmembrane region" description="Helical" evidence="7">
    <location>
        <begin position="31"/>
        <end position="64"/>
    </location>
</feature>
<proteinExistence type="inferred from homology"/>
<feature type="transmembrane region" description="Helical" evidence="7">
    <location>
        <begin position="512"/>
        <end position="537"/>
    </location>
</feature>
<protein>
    <recommendedName>
        <fullName evidence="7">Sodium/nucleoside cotransporter</fullName>
    </recommendedName>
</protein>
<dbReference type="Pfam" id="PF07670">
    <property type="entry name" value="Gate"/>
    <property type="match status" value="1"/>
</dbReference>
<reference evidence="12" key="1">
    <citation type="journal article" date="2006" name="Science">
        <title>Ancient noncoding elements conserved in the human genome.</title>
        <authorList>
            <person name="Venkatesh B."/>
            <person name="Kirkness E.F."/>
            <person name="Loh Y.H."/>
            <person name="Halpern A.L."/>
            <person name="Lee A.P."/>
            <person name="Johnson J."/>
            <person name="Dandona N."/>
            <person name="Viswanathan L.D."/>
            <person name="Tay A."/>
            <person name="Venter J.C."/>
            <person name="Strausberg R.L."/>
            <person name="Brenner S."/>
        </authorList>
    </citation>
    <scope>NUCLEOTIDE SEQUENCE [LARGE SCALE GENOMIC DNA]</scope>
</reference>
<reference evidence="12" key="3">
    <citation type="journal article" date="2014" name="Nature">
        <title>Elephant shark genome provides unique insights into gnathostome evolution.</title>
        <authorList>
            <consortium name="International Elephant Shark Genome Sequencing Consortium"/>
            <person name="Venkatesh B."/>
            <person name="Lee A.P."/>
            <person name="Ravi V."/>
            <person name="Maurya A.K."/>
            <person name="Lian M.M."/>
            <person name="Swann J.B."/>
            <person name="Ohta Y."/>
            <person name="Flajnik M.F."/>
            <person name="Sutoh Y."/>
            <person name="Kasahara M."/>
            <person name="Hoon S."/>
            <person name="Gangu V."/>
            <person name="Roy S.W."/>
            <person name="Irimia M."/>
            <person name="Korzh V."/>
            <person name="Kondrychyn I."/>
            <person name="Lim Z.W."/>
            <person name="Tay B.H."/>
            <person name="Tohari S."/>
            <person name="Kong K.W."/>
            <person name="Ho S."/>
            <person name="Lorente-Galdos B."/>
            <person name="Quilez J."/>
            <person name="Marques-Bonet T."/>
            <person name="Raney B.J."/>
            <person name="Ingham P.W."/>
            <person name="Tay A."/>
            <person name="Hillier L.W."/>
            <person name="Minx P."/>
            <person name="Boehm T."/>
            <person name="Wilson R.K."/>
            <person name="Brenner S."/>
            <person name="Warren W.C."/>
        </authorList>
    </citation>
    <scope>NUCLEOTIDE SEQUENCE [LARGE SCALE GENOMIC DNA]</scope>
</reference>
<evidence type="ECO:0000256" key="3">
    <source>
        <dbReference type="ARBA" id="ARBA00022475"/>
    </source>
</evidence>
<dbReference type="AlphaFoldDB" id="A0A4W3IQV6"/>
<dbReference type="Pfam" id="PF01773">
    <property type="entry name" value="Nucleos_tra2_N"/>
    <property type="match status" value="1"/>
</dbReference>
<dbReference type="Ensembl" id="ENSCMIT00000033333.1">
    <property type="protein sequence ID" value="ENSCMIP00000032829.1"/>
    <property type="gene ID" value="ENSCMIG00000014033.1"/>
</dbReference>
<feature type="transmembrane region" description="Helical" evidence="7">
    <location>
        <begin position="400"/>
        <end position="419"/>
    </location>
</feature>
<keyword evidence="4 7" id="KW-0812">Transmembrane</keyword>
<keyword evidence="3" id="KW-1003">Cell membrane</keyword>
<evidence type="ECO:0000256" key="2">
    <source>
        <dbReference type="ARBA" id="ARBA00009033"/>
    </source>
</evidence>
<feature type="transmembrane region" description="Helical" evidence="7">
    <location>
        <begin position="281"/>
        <end position="303"/>
    </location>
</feature>
<dbReference type="OMA" id="ERKYDTV"/>
<reference evidence="12" key="2">
    <citation type="journal article" date="2007" name="PLoS Biol.">
        <title>Survey sequencing and comparative analysis of the elephant shark (Callorhinchus milii) genome.</title>
        <authorList>
            <person name="Venkatesh B."/>
            <person name="Kirkness E.F."/>
            <person name="Loh Y.H."/>
            <person name="Halpern A.L."/>
            <person name="Lee A.P."/>
            <person name="Johnson J."/>
            <person name="Dandona N."/>
            <person name="Viswanathan L.D."/>
            <person name="Tay A."/>
            <person name="Venter J.C."/>
            <person name="Strausberg R.L."/>
            <person name="Brenner S."/>
        </authorList>
    </citation>
    <scope>NUCLEOTIDE SEQUENCE [LARGE SCALE GENOMIC DNA]</scope>
</reference>
<feature type="domain" description="Nucleoside transporter/FeoB GTPase Gate" evidence="10">
    <location>
        <begin position="206"/>
        <end position="304"/>
    </location>
</feature>
<dbReference type="Pfam" id="PF07662">
    <property type="entry name" value="Nucleos_tra2_C"/>
    <property type="match status" value="1"/>
</dbReference>
<feature type="transmembrane region" description="Helical" evidence="7">
    <location>
        <begin position="118"/>
        <end position="138"/>
    </location>
</feature>
<dbReference type="GO" id="GO:0015864">
    <property type="term" value="P:pyrimidine nucleoside transport"/>
    <property type="evidence" value="ECO:0007669"/>
    <property type="project" value="TreeGrafter"/>
</dbReference>
<dbReference type="GeneTree" id="ENSGT00390000016025"/>